<dbReference type="AlphaFoldDB" id="A0A831UFN7"/>
<dbReference type="NCBIfam" id="TIGR00305">
    <property type="entry name" value="putative toxin-antitoxin system toxin component, PIN family"/>
    <property type="match status" value="1"/>
</dbReference>
<gene>
    <name evidence="2" type="ORF">ENQ87_14095</name>
</gene>
<evidence type="ECO:0000313" key="2">
    <source>
        <dbReference type="EMBL" id="HEN43477.1"/>
    </source>
</evidence>
<dbReference type="Pfam" id="PF13470">
    <property type="entry name" value="PIN_3"/>
    <property type="match status" value="1"/>
</dbReference>
<reference evidence="2" key="1">
    <citation type="journal article" date="2020" name="mSystems">
        <title>Genome- and Community-Level Interaction Insights into Carbon Utilization and Element Cycling Functions of Hydrothermarchaeota in Hydrothermal Sediment.</title>
        <authorList>
            <person name="Zhou Z."/>
            <person name="Liu Y."/>
            <person name="Xu W."/>
            <person name="Pan J."/>
            <person name="Luo Z.H."/>
            <person name="Li M."/>
        </authorList>
    </citation>
    <scope>NUCLEOTIDE SEQUENCE [LARGE SCALE GENOMIC DNA]</scope>
    <source>
        <strain evidence="2">SpSt-349</strain>
    </source>
</reference>
<dbReference type="SUPFAM" id="SSF88723">
    <property type="entry name" value="PIN domain-like"/>
    <property type="match status" value="1"/>
</dbReference>
<protein>
    <submittedName>
        <fullName evidence="2">Putative toxin-antitoxin system toxin component, PIN family</fullName>
    </submittedName>
</protein>
<dbReference type="InterPro" id="IPR002716">
    <property type="entry name" value="PIN_dom"/>
</dbReference>
<dbReference type="SMART" id="SM00670">
    <property type="entry name" value="PINc"/>
    <property type="match status" value="1"/>
</dbReference>
<feature type="domain" description="PIN" evidence="1">
    <location>
        <begin position="8"/>
        <end position="121"/>
    </location>
</feature>
<dbReference type="PANTHER" id="PTHR34610">
    <property type="entry name" value="SSL7007 PROTEIN"/>
    <property type="match status" value="1"/>
</dbReference>
<dbReference type="InterPro" id="IPR002850">
    <property type="entry name" value="PIN_toxin-like"/>
</dbReference>
<evidence type="ECO:0000259" key="1">
    <source>
        <dbReference type="SMART" id="SM00670"/>
    </source>
</evidence>
<dbReference type="InterPro" id="IPR029060">
    <property type="entry name" value="PIN-like_dom_sf"/>
</dbReference>
<accession>A0A831UFN7</accession>
<dbReference type="PANTHER" id="PTHR34610:SF4">
    <property type="entry name" value="SLL8027 PROTEIN"/>
    <property type="match status" value="1"/>
</dbReference>
<organism evidence="2">
    <name type="scientific">Geobacter metallireducens</name>
    <dbReference type="NCBI Taxonomy" id="28232"/>
    <lineage>
        <taxon>Bacteria</taxon>
        <taxon>Pseudomonadati</taxon>
        <taxon>Thermodesulfobacteriota</taxon>
        <taxon>Desulfuromonadia</taxon>
        <taxon>Geobacterales</taxon>
        <taxon>Geobacteraceae</taxon>
        <taxon>Geobacter</taxon>
    </lineage>
</organism>
<comment type="caution">
    <text evidence="2">The sequence shown here is derived from an EMBL/GenBank/DDBJ whole genome shotgun (WGS) entry which is preliminary data.</text>
</comment>
<dbReference type="EMBL" id="DSOV01000062">
    <property type="protein sequence ID" value="HEN43477.1"/>
    <property type="molecule type" value="Genomic_DNA"/>
</dbReference>
<proteinExistence type="predicted"/>
<name>A0A831UFN7_GEOME</name>
<sequence>MGKKIDPPLVVIDTNVLVSCLLFGGRLAPLCDLWTKRRIVPLLSRETFDEFRRVLTYPKFSLTAEEIRSLIDLEILPYFDVVEVTETVADACRDPHDDKFLAVAVAGRAAWLITGDKDLLELHTCRETRIVAPGDFLREIAAGS</sequence>